<reference evidence="1 2" key="2">
    <citation type="journal article" date="2022" name="Mol. Biol. Evol.">
        <title>Comparative Genomics Reveals Insights into the Divergent Evolution of Astigmatic Mites and Household Pest Adaptations.</title>
        <authorList>
            <person name="Xiong Q."/>
            <person name="Wan A.T."/>
            <person name="Liu X."/>
            <person name="Fung C.S."/>
            <person name="Xiao X."/>
            <person name="Malainual N."/>
            <person name="Hou J."/>
            <person name="Wang L."/>
            <person name="Wang M."/>
            <person name="Yang K.Y."/>
            <person name="Cui Y."/>
            <person name="Leung E.L."/>
            <person name="Nong W."/>
            <person name="Shin S.K."/>
            <person name="Au S.W."/>
            <person name="Jeong K.Y."/>
            <person name="Chew F.T."/>
            <person name="Hui J.H."/>
            <person name="Leung T.F."/>
            <person name="Tungtrongchitr A."/>
            <person name="Zhong N."/>
            <person name="Liu Z."/>
            <person name="Tsui S.K."/>
        </authorList>
    </citation>
    <scope>NUCLEOTIDE SEQUENCE [LARGE SCALE GENOMIC DNA]</scope>
    <source>
        <strain evidence="1">Derp</strain>
    </source>
</reference>
<evidence type="ECO:0000313" key="2">
    <source>
        <dbReference type="Proteomes" id="UP000887458"/>
    </source>
</evidence>
<sequence length="73" mass="8178">MCPEIGIPLFNNKKYHYQLATSLVILEVNIENISSQLGSRLANCGNKLELRVLTQLHHLCQLSSASKKLLNSK</sequence>
<keyword evidence="2" id="KW-1185">Reference proteome</keyword>
<comment type="caution">
    <text evidence="1">The sequence shown here is derived from an EMBL/GenBank/DDBJ whole genome shotgun (WGS) entry which is preliminary data.</text>
</comment>
<organism evidence="1 2">
    <name type="scientific">Dermatophagoides pteronyssinus</name>
    <name type="common">European house dust mite</name>
    <dbReference type="NCBI Taxonomy" id="6956"/>
    <lineage>
        <taxon>Eukaryota</taxon>
        <taxon>Metazoa</taxon>
        <taxon>Ecdysozoa</taxon>
        <taxon>Arthropoda</taxon>
        <taxon>Chelicerata</taxon>
        <taxon>Arachnida</taxon>
        <taxon>Acari</taxon>
        <taxon>Acariformes</taxon>
        <taxon>Sarcoptiformes</taxon>
        <taxon>Astigmata</taxon>
        <taxon>Psoroptidia</taxon>
        <taxon>Analgoidea</taxon>
        <taxon>Pyroglyphidae</taxon>
        <taxon>Dermatophagoidinae</taxon>
        <taxon>Dermatophagoides</taxon>
    </lineage>
</organism>
<evidence type="ECO:0000313" key="1">
    <source>
        <dbReference type="EMBL" id="KAH9415055.1"/>
    </source>
</evidence>
<proteinExistence type="predicted"/>
<gene>
    <name evidence="1" type="ORF">DERP_013525</name>
</gene>
<name>A0ABQ8IXN0_DERPT</name>
<dbReference type="Proteomes" id="UP000887458">
    <property type="component" value="Unassembled WGS sequence"/>
</dbReference>
<accession>A0ABQ8IXN0</accession>
<dbReference type="EMBL" id="NJHN03000100">
    <property type="protein sequence ID" value="KAH9415055.1"/>
    <property type="molecule type" value="Genomic_DNA"/>
</dbReference>
<reference evidence="1 2" key="1">
    <citation type="journal article" date="2018" name="J. Allergy Clin. Immunol.">
        <title>High-quality assembly of Dermatophagoides pteronyssinus genome and transcriptome reveals a wide range of novel allergens.</title>
        <authorList>
            <person name="Liu X.Y."/>
            <person name="Yang K.Y."/>
            <person name="Wang M.Q."/>
            <person name="Kwok J.S."/>
            <person name="Zeng X."/>
            <person name="Yang Z."/>
            <person name="Xiao X.J."/>
            <person name="Lau C.P."/>
            <person name="Li Y."/>
            <person name="Huang Z.M."/>
            <person name="Ba J.G."/>
            <person name="Yim A.K."/>
            <person name="Ouyang C.Y."/>
            <person name="Ngai S.M."/>
            <person name="Chan T.F."/>
            <person name="Leung E.L."/>
            <person name="Liu L."/>
            <person name="Liu Z.G."/>
            <person name="Tsui S.K."/>
        </authorList>
    </citation>
    <scope>NUCLEOTIDE SEQUENCE [LARGE SCALE GENOMIC DNA]</scope>
    <source>
        <strain evidence="1">Derp</strain>
    </source>
</reference>
<protein>
    <submittedName>
        <fullName evidence="1">Uncharacterized protein</fullName>
    </submittedName>
</protein>